<feature type="compositionally biased region" description="Basic residues" evidence="1">
    <location>
        <begin position="86"/>
        <end position="103"/>
    </location>
</feature>
<name>A0AAW2F553_9HYME</name>
<dbReference type="Proteomes" id="UP001430953">
    <property type="component" value="Unassembled WGS sequence"/>
</dbReference>
<comment type="caution">
    <text evidence="2">The sequence shown here is derived from an EMBL/GenBank/DDBJ whole genome shotgun (WGS) entry which is preliminary data.</text>
</comment>
<reference evidence="2 3" key="1">
    <citation type="submission" date="2023-03" db="EMBL/GenBank/DDBJ databases">
        <title>High recombination rates correlate with genetic variation in Cardiocondyla obscurior ants.</title>
        <authorList>
            <person name="Errbii M."/>
        </authorList>
    </citation>
    <scope>NUCLEOTIDE SEQUENCE [LARGE SCALE GENOMIC DNA]</scope>
    <source>
        <strain evidence="2">Alpha-2009</strain>
        <tissue evidence="2">Whole body</tissue>
    </source>
</reference>
<gene>
    <name evidence="2" type="ORF">PUN28_013702</name>
</gene>
<dbReference type="AlphaFoldDB" id="A0AAW2F553"/>
<feature type="compositionally biased region" description="Basic and acidic residues" evidence="1">
    <location>
        <begin position="104"/>
        <end position="116"/>
    </location>
</feature>
<sequence length="116" mass="13505">MSILTLRREKAPALGITIRELTASRANDTRCKLDEPVYGDFLNGEPGCCERHTFEYQLTRYPMESYAEWPDGAGSASLENEDKKEKKINKKKREKEKKKKERRAKVVGERKRETEI</sequence>
<evidence type="ECO:0000313" key="2">
    <source>
        <dbReference type="EMBL" id="KAL0110230.1"/>
    </source>
</evidence>
<keyword evidence="3" id="KW-1185">Reference proteome</keyword>
<organism evidence="2 3">
    <name type="scientific">Cardiocondyla obscurior</name>
    <dbReference type="NCBI Taxonomy" id="286306"/>
    <lineage>
        <taxon>Eukaryota</taxon>
        <taxon>Metazoa</taxon>
        <taxon>Ecdysozoa</taxon>
        <taxon>Arthropoda</taxon>
        <taxon>Hexapoda</taxon>
        <taxon>Insecta</taxon>
        <taxon>Pterygota</taxon>
        <taxon>Neoptera</taxon>
        <taxon>Endopterygota</taxon>
        <taxon>Hymenoptera</taxon>
        <taxon>Apocrita</taxon>
        <taxon>Aculeata</taxon>
        <taxon>Formicoidea</taxon>
        <taxon>Formicidae</taxon>
        <taxon>Myrmicinae</taxon>
        <taxon>Cardiocondyla</taxon>
    </lineage>
</organism>
<dbReference type="EMBL" id="JADYXP020000014">
    <property type="protein sequence ID" value="KAL0110230.1"/>
    <property type="molecule type" value="Genomic_DNA"/>
</dbReference>
<evidence type="ECO:0000256" key="1">
    <source>
        <dbReference type="SAM" id="MobiDB-lite"/>
    </source>
</evidence>
<accession>A0AAW2F553</accession>
<feature type="region of interest" description="Disordered" evidence="1">
    <location>
        <begin position="69"/>
        <end position="116"/>
    </location>
</feature>
<protein>
    <submittedName>
        <fullName evidence="2">Uncharacterized protein</fullName>
    </submittedName>
</protein>
<evidence type="ECO:0000313" key="3">
    <source>
        <dbReference type="Proteomes" id="UP001430953"/>
    </source>
</evidence>
<proteinExistence type="predicted"/>